<dbReference type="OrthoDB" id="9770286at2"/>
<dbReference type="EMBL" id="PYBJ01000033">
    <property type="protein sequence ID" value="PSM38005.1"/>
    <property type="molecule type" value="Genomic_DNA"/>
</dbReference>
<proteinExistence type="inferred from homology"/>
<dbReference type="Gene3D" id="3.40.50.1220">
    <property type="entry name" value="TPP-binding domain"/>
    <property type="match status" value="1"/>
</dbReference>
<feature type="domain" description="Electron transfer flavoprotein alpha/beta-subunit N-terminal" evidence="9">
    <location>
        <begin position="4"/>
        <end position="187"/>
    </location>
</feature>
<comment type="similarity">
    <text evidence="1">Belongs to the ETF alpha-subunit/FixB family.</text>
</comment>
<evidence type="ECO:0000256" key="1">
    <source>
        <dbReference type="ARBA" id="ARBA00005817"/>
    </source>
</evidence>
<dbReference type="Pfam" id="PF01012">
    <property type="entry name" value="ETF"/>
    <property type="match status" value="1"/>
</dbReference>
<evidence type="ECO:0000259" key="9">
    <source>
        <dbReference type="SMART" id="SM00893"/>
    </source>
</evidence>
<reference evidence="10 11" key="1">
    <citation type="submission" date="2018-03" db="EMBL/GenBank/DDBJ databases">
        <title>Streptomyces dioscori sp. nov., a novel endophytic actinobacterium isolated from bulbil of Dioscorea bulbifera L.</title>
        <authorList>
            <person name="Zhikuan W."/>
        </authorList>
    </citation>
    <scope>NUCLEOTIDE SEQUENCE [LARGE SCALE GENOMIC DNA]</scope>
    <source>
        <strain evidence="10 11">A217</strain>
    </source>
</reference>
<dbReference type="InterPro" id="IPR014729">
    <property type="entry name" value="Rossmann-like_a/b/a_fold"/>
</dbReference>
<dbReference type="Proteomes" id="UP000240429">
    <property type="component" value="Unassembled WGS sequence"/>
</dbReference>
<dbReference type="SUPFAM" id="SSF52467">
    <property type="entry name" value="DHS-like NAD/FAD-binding domain"/>
    <property type="match status" value="1"/>
</dbReference>
<feature type="binding site" evidence="8">
    <location>
        <position position="212"/>
    </location>
    <ligand>
        <name>FAD</name>
        <dbReference type="ChEBI" id="CHEBI:57692"/>
    </ligand>
</feature>
<keyword evidence="3" id="KW-0813">Transport</keyword>
<dbReference type="Pfam" id="PF00766">
    <property type="entry name" value="ETF_alpha"/>
    <property type="match status" value="1"/>
</dbReference>
<dbReference type="PIRSF" id="PIRSF000089">
    <property type="entry name" value="Electra_flavoP_a"/>
    <property type="match status" value="1"/>
</dbReference>
<keyword evidence="6" id="KW-0249">Electron transport</keyword>
<feature type="binding site" evidence="8">
    <location>
        <begin position="251"/>
        <end position="255"/>
    </location>
    <ligand>
        <name>FAD</name>
        <dbReference type="ChEBI" id="CHEBI:57692"/>
    </ligand>
</feature>
<feature type="binding site" evidence="8">
    <location>
        <begin position="237"/>
        <end position="238"/>
    </location>
    <ligand>
        <name>FAD</name>
        <dbReference type="ChEBI" id="CHEBI:57692"/>
    </ligand>
</feature>
<dbReference type="GO" id="GO:0009055">
    <property type="term" value="F:electron transfer activity"/>
    <property type="evidence" value="ECO:0007669"/>
    <property type="project" value="InterPro"/>
</dbReference>
<evidence type="ECO:0000313" key="11">
    <source>
        <dbReference type="Proteomes" id="UP000240429"/>
    </source>
</evidence>
<accession>A0A2P8PVJ2</accession>
<keyword evidence="11" id="KW-1185">Reference proteome</keyword>
<dbReference type="SUPFAM" id="SSF52402">
    <property type="entry name" value="Adenine nucleotide alpha hydrolases-like"/>
    <property type="match status" value="1"/>
</dbReference>
<dbReference type="PROSITE" id="PS00696">
    <property type="entry name" value="ETF_ALPHA"/>
    <property type="match status" value="1"/>
</dbReference>
<feature type="binding site" evidence="8">
    <location>
        <begin position="268"/>
        <end position="275"/>
    </location>
    <ligand>
        <name>FAD</name>
        <dbReference type="ChEBI" id="CHEBI:57692"/>
    </ligand>
</feature>
<dbReference type="GO" id="GO:0050660">
    <property type="term" value="F:flavin adenine dinucleotide binding"/>
    <property type="evidence" value="ECO:0007669"/>
    <property type="project" value="InterPro"/>
</dbReference>
<sequence length="324" mass="32937">MAEVLVYVDHVDGAVRKPTLELLTLARRIGDPVAVALGAGAANTAATLAEHGAVKVLTDEAAEYADYLVVPKVDALQAAVEAVSAAGSLAAVLVPSSAEAKEIAARLALRIGSGVITDAVDVEADDKGPVATQSVFAASYSTKTRVSKGTPVITVKPNSAPVEAAPAAGTVEALSVTFSAQATGTKVTGRTPRESTGRPELTEAAIVVSGGRGVNGSENFSIIEALADSLGAAVGASRAAVDAGWYPHTNQVGQTGKSVSPQLYIANGISGAIQHRAGMQTSKTIVAVNKDAEAPIFDLVDYGVVGDLFEVVPQLTEEIKTRKG</sequence>
<dbReference type="PANTHER" id="PTHR43153">
    <property type="entry name" value="ELECTRON TRANSFER FLAVOPROTEIN ALPHA"/>
    <property type="match status" value="1"/>
</dbReference>
<evidence type="ECO:0000256" key="4">
    <source>
        <dbReference type="ARBA" id="ARBA00022630"/>
    </source>
</evidence>
<dbReference type="AlphaFoldDB" id="A0A2P8PVJ2"/>
<dbReference type="InterPro" id="IPR014730">
    <property type="entry name" value="ETF_a/b_N"/>
</dbReference>
<comment type="caution">
    <text evidence="10">The sequence shown here is derived from an EMBL/GenBank/DDBJ whole genome shotgun (WGS) entry which is preliminary data.</text>
</comment>
<keyword evidence="4" id="KW-0285">Flavoprotein</keyword>
<dbReference type="FunFam" id="3.40.50.1220:FF:000001">
    <property type="entry name" value="Electron transfer flavoprotein, alpha subunit"/>
    <property type="match status" value="1"/>
</dbReference>
<evidence type="ECO:0000313" key="10">
    <source>
        <dbReference type="EMBL" id="PSM38005.1"/>
    </source>
</evidence>
<dbReference type="InterPro" id="IPR014731">
    <property type="entry name" value="ETF_asu_C"/>
</dbReference>
<evidence type="ECO:0000256" key="3">
    <source>
        <dbReference type="ARBA" id="ARBA00022448"/>
    </source>
</evidence>
<evidence type="ECO:0000256" key="2">
    <source>
        <dbReference type="ARBA" id="ARBA00011355"/>
    </source>
</evidence>
<name>A0A2P8PVJ2_9ACTN</name>
<evidence type="ECO:0000256" key="6">
    <source>
        <dbReference type="ARBA" id="ARBA00022982"/>
    </source>
</evidence>
<evidence type="ECO:0000256" key="8">
    <source>
        <dbReference type="PIRSR" id="PIRSR000089-1"/>
    </source>
</evidence>
<dbReference type="Gene3D" id="3.40.50.620">
    <property type="entry name" value="HUPs"/>
    <property type="match status" value="1"/>
</dbReference>
<comment type="cofactor">
    <cofactor evidence="8">
        <name>FAD</name>
        <dbReference type="ChEBI" id="CHEBI:57692"/>
    </cofactor>
    <text evidence="8">Binds 1 FAD per dimer.</text>
</comment>
<comment type="function">
    <text evidence="7">The electron transfer flavoprotein serves as a specific electron acceptor for other dehydrogenases. It transfers the electrons to the main respiratory chain via ETF-ubiquinone oxidoreductase (ETF dehydrogenase).</text>
</comment>
<keyword evidence="5 8" id="KW-0274">FAD</keyword>
<dbReference type="InterPro" id="IPR029035">
    <property type="entry name" value="DHS-like_NAD/FAD-binding_dom"/>
</dbReference>
<protein>
    <submittedName>
        <fullName evidence="10">Electron transfer flavoprotein subunit alpha</fullName>
    </submittedName>
</protein>
<dbReference type="InterPro" id="IPR018206">
    <property type="entry name" value="ETF_asu_C_CS"/>
</dbReference>
<dbReference type="SMART" id="SM00893">
    <property type="entry name" value="ETF"/>
    <property type="match status" value="1"/>
</dbReference>
<evidence type="ECO:0000256" key="5">
    <source>
        <dbReference type="ARBA" id="ARBA00022827"/>
    </source>
</evidence>
<dbReference type="RefSeq" id="WP_107021686.1">
    <property type="nucleotide sequence ID" value="NZ_KZ679058.1"/>
</dbReference>
<gene>
    <name evidence="10" type="ORF">C6Y14_39210</name>
</gene>
<dbReference type="InterPro" id="IPR001308">
    <property type="entry name" value="ETF_a/FixB"/>
</dbReference>
<comment type="subunit">
    <text evidence="2">Heterodimer of an alpha and a beta subunit.</text>
</comment>
<feature type="binding site" evidence="8">
    <location>
        <position position="289"/>
    </location>
    <ligand>
        <name>FAD</name>
        <dbReference type="ChEBI" id="CHEBI:57692"/>
    </ligand>
</feature>
<dbReference type="PANTHER" id="PTHR43153:SF1">
    <property type="entry name" value="ELECTRON TRANSFER FLAVOPROTEIN SUBUNIT ALPHA, MITOCHONDRIAL"/>
    <property type="match status" value="1"/>
</dbReference>
<organism evidence="10 11">
    <name type="scientific">Streptomyces dioscori</name>
    <dbReference type="NCBI Taxonomy" id="2109333"/>
    <lineage>
        <taxon>Bacteria</taxon>
        <taxon>Bacillati</taxon>
        <taxon>Actinomycetota</taxon>
        <taxon>Actinomycetes</taxon>
        <taxon>Kitasatosporales</taxon>
        <taxon>Streptomycetaceae</taxon>
        <taxon>Streptomyces</taxon>
        <taxon>Streptomyces aurantiacus group</taxon>
    </lineage>
</organism>
<evidence type="ECO:0000256" key="7">
    <source>
        <dbReference type="ARBA" id="ARBA00025649"/>
    </source>
</evidence>
<dbReference type="GO" id="GO:0033539">
    <property type="term" value="P:fatty acid beta-oxidation using acyl-CoA dehydrogenase"/>
    <property type="evidence" value="ECO:0007669"/>
    <property type="project" value="TreeGrafter"/>
</dbReference>